<evidence type="ECO:0000256" key="10">
    <source>
        <dbReference type="SAM" id="SignalP"/>
    </source>
</evidence>
<evidence type="ECO:0000256" key="8">
    <source>
        <dbReference type="PROSITE-ProRule" id="PRU00124"/>
    </source>
</evidence>
<dbReference type="Gene3D" id="4.10.400.10">
    <property type="entry name" value="Low-density Lipoprotein Receptor"/>
    <property type="match status" value="8"/>
</dbReference>
<feature type="chain" id="PRO_5046491581" description="G-protein coupled receptors family 1 profile domain-containing protein" evidence="10">
    <location>
        <begin position="23"/>
        <end position="1055"/>
    </location>
</feature>
<dbReference type="Pfam" id="PF00057">
    <property type="entry name" value="Ldl_recept_a"/>
    <property type="match status" value="2"/>
</dbReference>
<sequence length="1055" mass="118657">MLHIIIKISLAILFVTFYEVCGYNEELLHRACRQEDGLFLCKDGSQCMERFYVKDVLANCADKSDELFGSLNCTDDEVQCRFTGQCSARTQKNNGLDCRLEQLMIPCFSNKEFTCAKTKLCIERWRVMDGNDDCSSNTIEDTSDEQTMLPSCNDLEYACDVTGDHPRRCIPRDWVMDGAQDCLAGDDERTPFSDCFNETEFLCPKQGRCIPRYRVMDKFEDCNDGADEVGPLLCNSTLEFCCQVNGRCIPRSWRGNKLNDCFDWSDEGDLYSNESCQTHEFLCHNRKRCIPTSYLCDGIDHCGDCSDEIENCEEPRMFRCSGNETGKCINWEYSCDQYRDCSDFSDDITSITGFKCESKVTADYSRYCVIPQWTLESSYSSCNDNSDICYRNDTFQCARCLNNKIVIAPRQICDGVVDCPDLTDECVCFQYQHKQTNQVCERVCYGFDSNECSQCGPGELLCPEDKVCLSKEKICDGVIDCPLSGLDEKACTDQRTTGTTSIVPDFRCPDISAKDKTLLGFLNLPVPLTTFVPLEAIRCNGIVECAFFEDECSDEANCTDKPRVCKEIPLERSSPNFFSFGSISLEFTSRRCSNDFRQIIAGWSVCNGILECLESGLDEKYCPDRIKCDAGVIKWLVGLGERRKLVSVSKDKECDLVADCLDDADEKNCSTDTHFYCENGKPLFVPRTKVVDGKPDCDDQSDECPESYFIQTGISSREELIKLLAFRILIWFMALCALVGNALVAIWTIRSLDFKSFGSSVKSSVGNVNKLLILNLSISDFLMGIALLIIVVETVIFSVLPLAASLSRDMITSMWIENNKFFLTDILSFTDLKKFAQRITILKGANSSEHLPNDWYGLVDYLTITFPDEAPKVKGYFGYYGSSGLCIPRFYRTTGDTSDINTLSSVVITFNFVAMVYIAACYTAVFKRTTKQRVGQSNSEAQQRRQRHTQRKITALILTDMCCWLPICIMTFLSMAGVSLEPAAYAASAVILLPINSSINPIIYTDVIPRLVKAFKANCAKVSQKNNRGKMIEVSQTTKLTVQSKKSIAHVSSPL</sequence>
<feature type="transmembrane region" description="Helical" evidence="9">
    <location>
        <begin position="781"/>
        <end position="804"/>
    </location>
</feature>
<dbReference type="InterPro" id="IPR050685">
    <property type="entry name" value="LDLR"/>
</dbReference>
<evidence type="ECO:0000313" key="12">
    <source>
        <dbReference type="EMBL" id="CAK8693025.1"/>
    </source>
</evidence>
<dbReference type="PROSITE" id="PS50068">
    <property type="entry name" value="LDLRA_2"/>
    <property type="match status" value="6"/>
</dbReference>
<dbReference type="CDD" id="cd00112">
    <property type="entry name" value="LDLa"/>
    <property type="match status" value="3"/>
</dbReference>
<evidence type="ECO:0000256" key="5">
    <source>
        <dbReference type="ARBA" id="ARBA00022989"/>
    </source>
</evidence>
<evidence type="ECO:0000313" key="13">
    <source>
        <dbReference type="Proteomes" id="UP001642483"/>
    </source>
</evidence>
<dbReference type="Proteomes" id="UP001642483">
    <property type="component" value="Unassembled WGS sequence"/>
</dbReference>
<name>A0ABP0GNA2_CLALP</name>
<dbReference type="PROSITE" id="PS01209">
    <property type="entry name" value="LDLRA_1"/>
    <property type="match status" value="1"/>
</dbReference>
<feature type="domain" description="G-protein coupled receptors family 1 profile" evidence="11">
    <location>
        <begin position="886"/>
        <end position="1004"/>
    </location>
</feature>
<dbReference type="Pfam" id="PF00001">
    <property type="entry name" value="7tm_1"/>
    <property type="match status" value="1"/>
</dbReference>
<comment type="caution">
    <text evidence="8">Lacks conserved residue(s) required for the propagation of feature annotation.</text>
</comment>
<dbReference type="InterPro" id="IPR036055">
    <property type="entry name" value="LDL_receptor-like_sf"/>
</dbReference>
<dbReference type="InterPro" id="IPR000276">
    <property type="entry name" value="GPCR_Rhodpsn"/>
</dbReference>
<gene>
    <name evidence="12" type="ORF">CVLEPA_LOCUS26355</name>
</gene>
<feature type="transmembrane region" description="Helical" evidence="9">
    <location>
        <begin position="953"/>
        <end position="977"/>
    </location>
</feature>
<dbReference type="Gene3D" id="1.20.1070.10">
    <property type="entry name" value="Rhodopsin 7-helix transmembrane proteins"/>
    <property type="match status" value="1"/>
</dbReference>
<dbReference type="EMBL" id="CAWYQH010000130">
    <property type="protein sequence ID" value="CAK8693025.1"/>
    <property type="molecule type" value="Genomic_DNA"/>
</dbReference>
<dbReference type="SMART" id="SM00192">
    <property type="entry name" value="LDLa"/>
    <property type="match status" value="11"/>
</dbReference>
<protein>
    <recommendedName>
        <fullName evidence="11">G-protein coupled receptors family 1 profile domain-containing protein</fullName>
    </recommendedName>
</protein>
<dbReference type="InterPro" id="IPR002172">
    <property type="entry name" value="LDrepeatLR_classA_rpt"/>
</dbReference>
<reference evidence="12 13" key="1">
    <citation type="submission" date="2024-02" db="EMBL/GenBank/DDBJ databases">
        <authorList>
            <person name="Daric V."/>
            <person name="Darras S."/>
        </authorList>
    </citation>
    <scope>NUCLEOTIDE SEQUENCE [LARGE SCALE GENOMIC DNA]</scope>
</reference>
<keyword evidence="13" id="KW-1185">Reference proteome</keyword>
<accession>A0ABP0GNA2</accession>
<evidence type="ECO:0000256" key="9">
    <source>
        <dbReference type="SAM" id="Phobius"/>
    </source>
</evidence>
<dbReference type="SUPFAM" id="SSF57424">
    <property type="entry name" value="LDL receptor-like module"/>
    <property type="match status" value="5"/>
</dbReference>
<keyword evidence="4" id="KW-0677">Repeat</keyword>
<feature type="transmembrane region" description="Helical" evidence="9">
    <location>
        <begin position="983"/>
        <end position="1003"/>
    </location>
</feature>
<evidence type="ECO:0000259" key="11">
    <source>
        <dbReference type="PROSITE" id="PS50262"/>
    </source>
</evidence>
<keyword evidence="6 9" id="KW-0472">Membrane</keyword>
<dbReference type="InterPro" id="IPR017452">
    <property type="entry name" value="GPCR_Rhodpsn_7TM"/>
</dbReference>
<keyword evidence="3 9" id="KW-0812">Transmembrane</keyword>
<keyword evidence="5 9" id="KW-1133">Transmembrane helix</keyword>
<proteinExistence type="predicted"/>
<evidence type="ECO:0000256" key="7">
    <source>
        <dbReference type="ARBA" id="ARBA00023157"/>
    </source>
</evidence>
<feature type="signal peptide" evidence="10">
    <location>
        <begin position="1"/>
        <end position="22"/>
    </location>
</feature>
<dbReference type="PANTHER" id="PTHR24270">
    <property type="entry name" value="LOW-DENSITY LIPOPROTEIN RECEPTOR-RELATED"/>
    <property type="match status" value="1"/>
</dbReference>
<keyword evidence="7 8" id="KW-1015">Disulfide bond</keyword>
<feature type="disulfide bond" evidence="8">
    <location>
        <begin position="413"/>
        <end position="428"/>
    </location>
</feature>
<dbReference type="InterPro" id="IPR023415">
    <property type="entry name" value="LDLR_class-A_CS"/>
</dbReference>
<dbReference type="PRINTS" id="PR00261">
    <property type="entry name" value="LDLRECEPTOR"/>
</dbReference>
<feature type="transmembrane region" description="Helical" evidence="9">
    <location>
        <begin position="724"/>
        <end position="749"/>
    </location>
</feature>
<evidence type="ECO:0000256" key="1">
    <source>
        <dbReference type="ARBA" id="ARBA00004167"/>
    </source>
</evidence>
<dbReference type="PROSITE" id="PS50262">
    <property type="entry name" value="G_PROTEIN_RECEP_F1_2"/>
    <property type="match status" value="1"/>
</dbReference>
<dbReference type="SUPFAM" id="SSF81321">
    <property type="entry name" value="Family A G protein-coupled receptor-like"/>
    <property type="match status" value="2"/>
</dbReference>
<evidence type="ECO:0000256" key="4">
    <source>
        <dbReference type="ARBA" id="ARBA00022737"/>
    </source>
</evidence>
<evidence type="ECO:0000256" key="3">
    <source>
        <dbReference type="ARBA" id="ARBA00022692"/>
    </source>
</evidence>
<comment type="subcellular location">
    <subcellularLocation>
        <location evidence="2">Endomembrane system</location>
    </subcellularLocation>
    <subcellularLocation>
        <location evidence="1">Membrane</location>
        <topology evidence="1">Single-pass membrane protein</topology>
    </subcellularLocation>
</comment>
<organism evidence="12 13">
    <name type="scientific">Clavelina lepadiformis</name>
    <name type="common">Light-bulb sea squirt</name>
    <name type="synonym">Ascidia lepadiformis</name>
    <dbReference type="NCBI Taxonomy" id="159417"/>
    <lineage>
        <taxon>Eukaryota</taxon>
        <taxon>Metazoa</taxon>
        <taxon>Chordata</taxon>
        <taxon>Tunicata</taxon>
        <taxon>Ascidiacea</taxon>
        <taxon>Aplousobranchia</taxon>
        <taxon>Clavelinidae</taxon>
        <taxon>Clavelina</taxon>
    </lineage>
</organism>
<comment type="caution">
    <text evidence="12">The sequence shown here is derived from an EMBL/GenBank/DDBJ whole genome shotgun (WGS) entry which is preliminary data.</text>
</comment>
<keyword evidence="10" id="KW-0732">Signal</keyword>
<evidence type="ECO:0000256" key="2">
    <source>
        <dbReference type="ARBA" id="ARBA00004308"/>
    </source>
</evidence>
<feature type="transmembrane region" description="Helical" evidence="9">
    <location>
        <begin position="903"/>
        <end position="925"/>
    </location>
</feature>
<evidence type="ECO:0000256" key="6">
    <source>
        <dbReference type="ARBA" id="ARBA00023136"/>
    </source>
</evidence>